<dbReference type="Proteomes" id="UP000264051">
    <property type="component" value="Segment"/>
</dbReference>
<dbReference type="GeneID" id="63911599"/>
<reference evidence="2" key="1">
    <citation type="submission" date="2018-07" db="EMBL/GenBank/DDBJ databases">
        <authorList>
            <person name="Byford A.D."/>
            <person name="Nguyen L.Q."/>
            <person name="Alvarez I.A."/>
            <person name="Bhandari M."/>
            <person name="Desselle J.R."/>
            <person name="Duong Q.-N.N."/>
            <person name="Dupree A.F."/>
            <person name="Feroben K.E."/>
            <person name="Garrison M.E."/>
            <person name="Higginbotham J.L."/>
            <person name="Hunter C.W."/>
            <person name="Knight B.A."/>
            <person name="Lee J.A."/>
            <person name="Lewis I.C."/>
            <person name="Long E.L."/>
            <person name="Rimal A."/>
            <person name="Sinnasone S."/>
            <person name="Tandukar J."/>
            <person name="Willis C.E."/>
            <person name="Nguyen A.V."/>
            <person name="Hancock A.M."/>
            <person name="Dicus A.P."/>
            <person name="Gallien G.E."/>
            <person name="Weidemeier A.M.D."/>
            <person name="Gissendanner C.R."/>
            <person name="Findley A.M."/>
            <person name="Bollivar D.W."/>
            <person name="Garlena R.A."/>
            <person name="Russell D.A."/>
            <person name="Pope W.H."/>
            <person name="Jacobs-Sera D."/>
            <person name="Hatfull G.F."/>
        </authorList>
    </citation>
    <scope>NUCLEOTIDE SEQUENCE [LARGE SCALE GENOMIC DNA]</scope>
</reference>
<dbReference type="KEGG" id="vg:63911599"/>
<proteinExistence type="predicted"/>
<accession>A0A385D1I0</accession>
<dbReference type="EMBL" id="MH697580">
    <property type="protein sequence ID" value="AXQ51909.1"/>
    <property type="molecule type" value="Genomic_DNA"/>
</dbReference>
<dbReference type="RefSeq" id="YP_010050862.1">
    <property type="nucleotide sequence ID" value="NC_054434.1"/>
</dbReference>
<protein>
    <submittedName>
        <fullName evidence="1">Uncharacterized protein</fullName>
    </submittedName>
</protein>
<evidence type="ECO:0000313" key="1">
    <source>
        <dbReference type="EMBL" id="AXQ51909.1"/>
    </source>
</evidence>
<gene>
    <name evidence="1" type="primary">73</name>
    <name evidence="1" type="ORF">SEA_CATFISH_73</name>
</gene>
<evidence type="ECO:0000313" key="2">
    <source>
        <dbReference type="Proteomes" id="UP000264051"/>
    </source>
</evidence>
<sequence length="52" mass="5690">MTTVEDLIQRLTALPAAAKNLPVKIDQPYPRDPRDPAVEVDGVEGFGSVVWL</sequence>
<name>A0A385D1I0_9CAUD</name>
<organism evidence="1 2">
    <name type="scientific">Gordonia phage Catfish</name>
    <dbReference type="NCBI Taxonomy" id="2301538"/>
    <lineage>
        <taxon>Viruses</taxon>
        <taxon>Duplodnaviria</taxon>
        <taxon>Heunggongvirae</taxon>
        <taxon>Uroviricota</taxon>
        <taxon>Caudoviricetes</taxon>
        <taxon>Ruthgordonvirinae</taxon>
        <taxon>Catfishvirus</taxon>
        <taxon>Catfishvirus catfish</taxon>
    </lineage>
</organism>
<keyword evidence="2" id="KW-1185">Reference proteome</keyword>